<gene>
    <name evidence="2" type="ORF">A9Q84_14805</name>
</gene>
<accession>A0A1Y5F5J8</accession>
<dbReference type="PANTHER" id="PTHR43798">
    <property type="entry name" value="MONOACYLGLYCEROL LIPASE"/>
    <property type="match status" value="1"/>
</dbReference>
<dbReference type="EMBL" id="MAAO01000007">
    <property type="protein sequence ID" value="OUR95769.1"/>
    <property type="molecule type" value="Genomic_DNA"/>
</dbReference>
<proteinExistence type="predicted"/>
<evidence type="ECO:0000313" key="2">
    <source>
        <dbReference type="EMBL" id="OUR95769.1"/>
    </source>
</evidence>
<protein>
    <recommendedName>
        <fullName evidence="1">AB hydrolase-1 domain-containing protein</fullName>
    </recommendedName>
</protein>
<dbReference type="Proteomes" id="UP000196531">
    <property type="component" value="Unassembled WGS sequence"/>
</dbReference>
<dbReference type="Pfam" id="PF00561">
    <property type="entry name" value="Abhydrolase_1"/>
    <property type="match status" value="1"/>
</dbReference>
<evidence type="ECO:0000313" key="3">
    <source>
        <dbReference type="Proteomes" id="UP000196531"/>
    </source>
</evidence>
<dbReference type="SUPFAM" id="SSF53474">
    <property type="entry name" value="alpha/beta-Hydrolases"/>
    <property type="match status" value="1"/>
</dbReference>
<dbReference type="InterPro" id="IPR029058">
    <property type="entry name" value="AB_hydrolase_fold"/>
</dbReference>
<dbReference type="GO" id="GO:0016020">
    <property type="term" value="C:membrane"/>
    <property type="evidence" value="ECO:0007669"/>
    <property type="project" value="TreeGrafter"/>
</dbReference>
<dbReference type="InterPro" id="IPR000073">
    <property type="entry name" value="AB_hydrolase_1"/>
</dbReference>
<dbReference type="PRINTS" id="PR00111">
    <property type="entry name" value="ABHYDROLASE"/>
</dbReference>
<feature type="domain" description="AB hydrolase-1" evidence="1">
    <location>
        <begin position="60"/>
        <end position="294"/>
    </location>
</feature>
<comment type="caution">
    <text evidence="2">The sequence shown here is derived from an EMBL/GenBank/DDBJ whole genome shotgun (WGS) entry which is preliminary data.</text>
</comment>
<dbReference type="PANTHER" id="PTHR43798:SF5">
    <property type="entry name" value="MONOACYLGLYCEROL LIPASE ABHD6"/>
    <property type="match status" value="1"/>
</dbReference>
<dbReference type="GO" id="GO:0046464">
    <property type="term" value="P:acylglycerol catabolic process"/>
    <property type="evidence" value="ECO:0007669"/>
    <property type="project" value="TreeGrafter"/>
</dbReference>
<evidence type="ECO:0000259" key="1">
    <source>
        <dbReference type="Pfam" id="PF00561"/>
    </source>
</evidence>
<reference evidence="3" key="1">
    <citation type="journal article" date="2017" name="Proc. Natl. Acad. Sci. U.S.A.">
        <title>Simulation of Deepwater Horizon oil plume reveals substrate specialization within a complex community of hydrocarbon-degraders.</title>
        <authorList>
            <person name="Hu P."/>
            <person name="Dubinsky E.A."/>
            <person name="Probst A.J."/>
            <person name="Wang J."/>
            <person name="Sieber C.M.K."/>
            <person name="Tom L.M."/>
            <person name="Gardinali P."/>
            <person name="Banfield J.F."/>
            <person name="Atlas R.M."/>
            <person name="Andersen G.L."/>
        </authorList>
    </citation>
    <scope>NUCLEOTIDE SEQUENCE [LARGE SCALE GENOMIC DNA]</scope>
</reference>
<sequence length="301" mass="34092">MKKLIAMGIVILIILSFQISGKKIYQLNNFIEYKMANVAVSKIKLKGHDLSYYHGGIGEVVILLHGFGGSKENWNQMSIELTKHHQVYALDLPGFGETSPNKQSYNIQDYRDIVIDFIKALDLKNIKLVGHSTGGLIASSIAMSFPEYISKLWLISPLGADGNFESVMTKKLKVGENILIPNTIDEFENLLSQLFYKVPFIPSKVIRFVAKRSIKSNLFLERTFTATHGFRDGRVNILPSLNYMLGHFSKEIYLTWGKEDRILNYRGGVKIKKDLPQVHFNLQEGVGHMSLIEKVELPPSF</sequence>
<dbReference type="InterPro" id="IPR050266">
    <property type="entry name" value="AB_hydrolase_sf"/>
</dbReference>
<dbReference type="GO" id="GO:0047372">
    <property type="term" value="F:monoacylglycerol lipase activity"/>
    <property type="evidence" value="ECO:0007669"/>
    <property type="project" value="TreeGrafter"/>
</dbReference>
<dbReference type="AlphaFoldDB" id="A0A1Y5F5J8"/>
<dbReference type="Gene3D" id="3.40.50.1820">
    <property type="entry name" value="alpha/beta hydrolase"/>
    <property type="match status" value="1"/>
</dbReference>
<name>A0A1Y5F5J8_9BACT</name>
<organism evidence="2 3">
    <name type="scientific">Halobacteriovorax marinus</name>
    <dbReference type="NCBI Taxonomy" id="97084"/>
    <lineage>
        <taxon>Bacteria</taxon>
        <taxon>Pseudomonadati</taxon>
        <taxon>Bdellovibrionota</taxon>
        <taxon>Bacteriovoracia</taxon>
        <taxon>Bacteriovoracales</taxon>
        <taxon>Halobacteriovoraceae</taxon>
        <taxon>Halobacteriovorax</taxon>
    </lineage>
</organism>